<keyword evidence="2" id="KW-1185">Reference proteome</keyword>
<dbReference type="OrthoDB" id="429932at2759"/>
<accession>F8PPD7</accession>
<dbReference type="OMA" id="PRYIDNC"/>
<evidence type="ECO:0000313" key="2">
    <source>
        <dbReference type="Proteomes" id="UP000008063"/>
    </source>
</evidence>
<protein>
    <submittedName>
        <fullName evidence="1">Uncharacterized protein</fullName>
    </submittedName>
</protein>
<reference evidence="2" key="1">
    <citation type="journal article" date="2011" name="Science">
        <title>The plant cell wall-decomposing machinery underlies the functional diversity of forest fungi.</title>
        <authorList>
            <person name="Eastwood D.C."/>
            <person name="Floudas D."/>
            <person name="Binder M."/>
            <person name="Majcherczyk A."/>
            <person name="Schneider P."/>
            <person name="Aerts A."/>
            <person name="Asiegbu F.O."/>
            <person name="Baker S.E."/>
            <person name="Barry K."/>
            <person name="Bendiksby M."/>
            <person name="Blumentritt M."/>
            <person name="Coutinho P.M."/>
            <person name="Cullen D."/>
            <person name="de Vries R.P."/>
            <person name="Gathman A."/>
            <person name="Goodell B."/>
            <person name="Henrissat B."/>
            <person name="Ihrmark K."/>
            <person name="Kauserud H."/>
            <person name="Kohler A."/>
            <person name="LaButti K."/>
            <person name="Lapidus A."/>
            <person name="Lavin J.L."/>
            <person name="Lee Y.-H."/>
            <person name="Lindquist E."/>
            <person name="Lilly W."/>
            <person name="Lucas S."/>
            <person name="Morin E."/>
            <person name="Murat C."/>
            <person name="Oguiza J.A."/>
            <person name="Park J."/>
            <person name="Pisabarro A.G."/>
            <person name="Riley R."/>
            <person name="Rosling A."/>
            <person name="Salamov A."/>
            <person name="Schmidt O."/>
            <person name="Schmutz J."/>
            <person name="Skrede I."/>
            <person name="Stenlid J."/>
            <person name="Wiebenga A."/>
            <person name="Xie X."/>
            <person name="Kuees U."/>
            <person name="Hibbett D.S."/>
            <person name="Hoffmeister D."/>
            <person name="Hoegberg N."/>
            <person name="Martin F."/>
            <person name="Grigoriev I.V."/>
            <person name="Watkinson S.C."/>
        </authorList>
    </citation>
    <scope>NUCLEOTIDE SEQUENCE [LARGE SCALE GENOMIC DNA]</scope>
    <source>
        <strain evidence="2">strain S7.3</strain>
    </source>
</reference>
<dbReference type="InParanoid" id="F8PPD7"/>
<proteinExistence type="predicted"/>
<dbReference type="AlphaFoldDB" id="F8PPD7"/>
<organism evidence="2">
    <name type="scientific">Serpula lacrymans var. lacrymans (strain S7.3)</name>
    <name type="common">Dry rot fungus</name>
    <dbReference type="NCBI Taxonomy" id="936435"/>
    <lineage>
        <taxon>Eukaryota</taxon>
        <taxon>Fungi</taxon>
        <taxon>Dikarya</taxon>
        <taxon>Basidiomycota</taxon>
        <taxon>Agaricomycotina</taxon>
        <taxon>Agaricomycetes</taxon>
        <taxon>Agaricomycetidae</taxon>
        <taxon>Boletales</taxon>
        <taxon>Coniophorineae</taxon>
        <taxon>Serpulaceae</taxon>
        <taxon>Serpula</taxon>
    </lineage>
</organism>
<gene>
    <name evidence="1" type="ORF">SERLA73DRAFT_49606</name>
</gene>
<dbReference type="InterPro" id="IPR014721">
    <property type="entry name" value="Ribsml_uS5_D2-typ_fold_subgr"/>
</dbReference>
<dbReference type="Gene3D" id="3.30.230.10">
    <property type="match status" value="1"/>
</dbReference>
<name>F8PPD7_SERL3</name>
<dbReference type="EMBL" id="GL945477">
    <property type="protein sequence ID" value="EGO02014.1"/>
    <property type="molecule type" value="Genomic_DNA"/>
</dbReference>
<evidence type="ECO:0000313" key="1">
    <source>
        <dbReference type="EMBL" id="EGO02014.1"/>
    </source>
</evidence>
<dbReference type="HOGENOM" id="CLU_2312959_0_0_1"/>
<feature type="non-terminal residue" evidence="1">
    <location>
        <position position="1"/>
    </location>
</feature>
<dbReference type="Proteomes" id="UP000008063">
    <property type="component" value="Unassembled WGS sequence"/>
</dbReference>
<sequence>VFTKYFPDINRHPLSYCDLHRLIDTKFNSSSFMKHAYDEGGETNLRSSARRSPRKAERKPIYVLNMTIPPRYIDNCLEPAKSSVQLEVRSTKKHYATRMN</sequence>
<dbReference type="STRING" id="936435.F8PPD7"/>